<accession>A0A381WPF8</accession>
<dbReference type="SUPFAM" id="SSF52266">
    <property type="entry name" value="SGNH hydrolase"/>
    <property type="match status" value="1"/>
</dbReference>
<dbReference type="EMBL" id="UINC01012312">
    <property type="protein sequence ID" value="SVA53847.1"/>
    <property type="molecule type" value="Genomic_DNA"/>
</dbReference>
<evidence type="ECO:0000313" key="1">
    <source>
        <dbReference type="EMBL" id="SVA53847.1"/>
    </source>
</evidence>
<dbReference type="AlphaFoldDB" id="A0A381WPF8"/>
<name>A0A381WPF8_9ZZZZ</name>
<sequence length="233" mass="26092">MKTKLIPLLFTTLLALPVFGQVQNAKPKRPNPMAPIKEVSGLPRVLLIGDSISIGYTLPTRALLKGKVNLHRIPTNGGPTIKGLEQIDAWLGKKKWDVIHFNWGLHDLKYMGPNGENLFPKEKGGKVQVPIQEYEKNLERLVVRLKKTNAKLVWRNTTPVPPGSKGRYVGDSIKYNAAAARVMIRHGIPTHDLFTMSKKRMKEIMLPANVHYTKDGSEVLGREVARVILEALK</sequence>
<evidence type="ECO:0008006" key="2">
    <source>
        <dbReference type="Google" id="ProtNLM"/>
    </source>
</evidence>
<proteinExistence type="predicted"/>
<organism evidence="1">
    <name type="scientific">marine metagenome</name>
    <dbReference type="NCBI Taxonomy" id="408172"/>
    <lineage>
        <taxon>unclassified sequences</taxon>
        <taxon>metagenomes</taxon>
        <taxon>ecological metagenomes</taxon>
    </lineage>
</organism>
<dbReference type="Gene3D" id="3.40.50.1110">
    <property type="entry name" value="SGNH hydrolase"/>
    <property type="match status" value="1"/>
</dbReference>
<dbReference type="InterPro" id="IPR036514">
    <property type="entry name" value="SGNH_hydro_sf"/>
</dbReference>
<gene>
    <name evidence="1" type="ORF">METZ01_LOCUS106701</name>
</gene>
<reference evidence="1" key="1">
    <citation type="submission" date="2018-05" db="EMBL/GenBank/DDBJ databases">
        <authorList>
            <person name="Lanie J.A."/>
            <person name="Ng W.-L."/>
            <person name="Kazmierczak K.M."/>
            <person name="Andrzejewski T.M."/>
            <person name="Davidsen T.M."/>
            <person name="Wayne K.J."/>
            <person name="Tettelin H."/>
            <person name="Glass J.I."/>
            <person name="Rusch D."/>
            <person name="Podicherti R."/>
            <person name="Tsui H.-C.T."/>
            <person name="Winkler M.E."/>
        </authorList>
    </citation>
    <scope>NUCLEOTIDE SEQUENCE</scope>
</reference>
<dbReference type="CDD" id="cd00229">
    <property type="entry name" value="SGNH_hydrolase"/>
    <property type="match status" value="1"/>
</dbReference>
<protein>
    <recommendedName>
        <fullName evidence="2">SGNH hydrolase-type esterase domain-containing protein</fullName>
    </recommendedName>
</protein>